<comment type="caution">
    <text evidence="2">The sequence shown here is derived from an EMBL/GenBank/DDBJ whole genome shotgun (WGS) entry which is preliminary data.</text>
</comment>
<evidence type="ECO:0000256" key="1">
    <source>
        <dbReference type="SAM" id="MobiDB-lite"/>
    </source>
</evidence>
<feature type="compositionally biased region" description="Basic and acidic residues" evidence="1">
    <location>
        <begin position="34"/>
        <end position="43"/>
    </location>
</feature>
<proteinExistence type="predicted"/>
<evidence type="ECO:0000313" key="3">
    <source>
        <dbReference type="Proteomes" id="UP001499863"/>
    </source>
</evidence>
<gene>
    <name evidence="2" type="ORF">GCM10009639_53500</name>
</gene>
<keyword evidence="3" id="KW-1185">Reference proteome</keyword>
<sequence>MTDPDQTWDDGRLHPDDVIEAADHTAYESPSDYYHGENGHDPDPAPDPAATDDGW</sequence>
<accession>A0ABN1YDK6</accession>
<organism evidence="2 3">
    <name type="scientific">Kitasatospora putterlickiae</name>
    <dbReference type="NCBI Taxonomy" id="221725"/>
    <lineage>
        <taxon>Bacteria</taxon>
        <taxon>Bacillati</taxon>
        <taxon>Actinomycetota</taxon>
        <taxon>Actinomycetes</taxon>
        <taxon>Kitasatosporales</taxon>
        <taxon>Streptomycetaceae</taxon>
        <taxon>Kitasatospora</taxon>
    </lineage>
</organism>
<feature type="region of interest" description="Disordered" evidence="1">
    <location>
        <begin position="1"/>
        <end position="55"/>
    </location>
</feature>
<dbReference type="RefSeq" id="WP_344341016.1">
    <property type="nucleotide sequence ID" value="NZ_BAAAKJ010000303.1"/>
</dbReference>
<dbReference type="EMBL" id="BAAAKJ010000303">
    <property type="protein sequence ID" value="GAA1406033.1"/>
    <property type="molecule type" value="Genomic_DNA"/>
</dbReference>
<feature type="compositionally biased region" description="Basic and acidic residues" evidence="1">
    <location>
        <begin position="9"/>
        <end position="26"/>
    </location>
</feature>
<dbReference type="Proteomes" id="UP001499863">
    <property type="component" value="Unassembled WGS sequence"/>
</dbReference>
<name>A0ABN1YDK6_9ACTN</name>
<evidence type="ECO:0000313" key="2">
    <source>
        <dbReference type="EMBL" id="GAA1406033.1"/>
    </source>
</evidence>
<protein>
    <submittedName>
        <fullName evidence="2">Uncharacterized protein</fullName>
    </submittedName>
</protein>
<reference evidence="2 3" key="1">
    <citation type="journal article" date="2019" name="Int. J. Syst. Evol. Microbiol.">
        <title>The Global Catalogue of Microorganisms (GCM) 10K type strain sequencing project: providing services to taxonomists for standard genome sequencing and annotation.</title>
        <authorList>
            <consortium name="The Broad Institute Genomics Platform"/>
            <consortium name="The Broad Institute Genome Sequencing Center for Infectious Disease"/>
            <person name="Wu L."/>
            <person name="Ma J."/>
        </authorList>
    </citation>
    <scope>NUCLEOTIDE SEQUENCE [LARGE SCALE GENOMIC DNA]</scope>
    <source>
        <strain evidence="2 3">JCM 12393</strain>
    </source>
</reference>